<sequence>MAKNNKSKRAGKAKHKNPQTFVPPVENVRVHISGLKGVHPLEVGIAYYFRGHYVYSLLGCPIEPTTFCSDHGKPHISGVLQPTAPDFDPASPTLVEESKIAALAKTMHNISTYGCGFLTEDPEDDEEDAEKTPVNDSELLHYASEDEDELTPKRPGPGTLLLPLQGQTAEERDLPFTSSYESLSDLVADSEPLGGLYSPHDRAQFLAASAPGSVHNSRPSSPNGDLRPSASSSRLLQLADQSAGPMDHRISETFNYTSWPMNAVNLAPSLTGSAPARITSGTHPSSSSFGTRSTSPASFVMTDYPARTLRPSNLNLTAYTAAASPSTSTLSPLPLTFTATNSINRHSVIGTGRPAPKSPVGRPRKASIALNKAWNENVPSTSPPKPPMLDVPTANTPILKGELGEVEMLMPTKPAMLDAVPGLDAPGLESEMGSAETSTTPTSDDGNKKKKNKRGKRKKAAVVPPPLLQIPTITPSPREAESPTPTPPRASNPNSKGKKKSGVAPPKITISADGQTRVLKKCALHGEECDGETVTNLHLTEATRRGIGFKEAYPVIEKKGRVMVDWEDLVRQEREWVRLGMGGGAGGAGDA</sequence>
<dbReference type="OrthoDB" id="3792817at2759"/>
<name>A0A9P4QJG0_9PLEO</name>
<feature type="region of interest" description="Disordered" evidence="1">
    <location>
        <begin position="417"/>
        <end position="508"/>
    </location>
</feature>
<keyword evidence="3" id="KW-1185">Reference proteome</keyword>
<protein>
    <submittedName>
        <fullName evidence="2">Uncharacterized protein</fullName>
    </submittedName>
</protein>
<accession>A0A9P4QJG0</accession>
<dbReference type="Proteomes" id="UP000799444">
    <property type="component" value="Unassembled WGS sequence"/>
</dbReference>
<proteinExistence type="predicted"/>
<feature type="compositionally biased region" description="Polar residues" evidence="1">
    <location>
        <begin position="435"/>
        <end position="444"/>
    </location>
</feature>
<feature type="region of interest" description="Disordered" evidence="1">
    <location>
        <begin position="118"/>
        <end position="162"/>
    </location>
</feature>
<feature type="region of interest" description="Disordered" evidence="1">
    <location>
        <begin position="210"/>
        <end position="244"/>
    </location>
</feature>
<feature type="compositionally biased region" description="Polar residues" evidence="1">
    <location>
        <begin position="214"/>
        <end position="235"/>
    </location>
</feature>
<organism evidence="2 3">
    <name type="scientific">Polyplosphaeria fusca</name>
    <dbReference type="NCBI Taxonomy" id="682080"/>
    <lineage>
        <taxon>Eukaryota</taxon>
        <taxon>Fungi</taxon>
        <taxon>Dikarya</taxon>
        <taxon>Ascomycota</taxon>
        <taxon>Pezizomycotina</taxon>
        <taxon>Dothideomycetes</taxon>
        <taxon>Pleosporomycetidae</taxon>
        <taxon>Pleosporales</taxon>
        <taxon>Tetraplosphaeriaceae</taxon>
        <taxon>Polyplosphaeria</taxon>
    </lineage>
</organism>
<evidence type="ECO:0000313" key="3">
    <source>
        <dbReference type="Proteomes" id="UP000799444"/>
    </source>
</evidence>
<dbReference type="EMBL" id="ML996333">
    <property type="protein sequence ID" value="KAF2727430.1"/>
    <property type="molecule type" value="Genomic_DNA"/>
</dbReference>
<feature type="compositionally biased region" description="Acidic residues" evidence="1">
    <location>
        <begin position="120"/>
        <end position="129"/>
    </location>
</feature>
<evidence type="ECO:0000313" key="2">
    <source>
        <dbReference type="EMBL" id="KAF2727430.1"/>
    </source>
</evidence>
<feature type="compositionally biased region" description="Basic residues" evidence="1">
    <location>
        <begin position="448"/>
        <end position="460"/>
    </location>
</feature>
<feature type="compositionally biased region" description="Basic residues" evidence="1">
    <location>
        <begin position="1"/>
        <end position="17"/>
    </location>
</feature>
<comment type="caution">
    <text evidence="2">The sequence shown here is derived from an EMBL/GenBank/DDBJ whole genome shotgun (WGS) entry which is preliminary data.</text>
</comment>
<feature type="region of interest" description="Disordered" evidence="1">
    <location>
        <begin position="1"/>
        <end position="20"/>
    </location>
</feature>
<gene>
    <name evidence="2" type="ORF">EJ04DRAFT_557404</name>
</gene>
<reference evidence="2" key="1">
    <citation type="journal article" date="2020" name="Stud. Mycol.">
        <title>101 Dothideomycetes genomes: a test case for predicting lifestyles and emergence of pathogens.</title>
        <authorList>
            <person name="Haridas S."/>
            <person name="Albert R."/>
            <person name="Binder M."/>
            <person name="Bloem J."/>
            <person name="Labutti K."/>
            <person name="Salamov A."/>
            <person name="Andreopoulos B."/>
            <person name="Baker S."/>
            <person name="Barry K."/>
            <person name="Bills G."/>
            <person name="Bluhm B."/>
            <person name="Cannon C."/>
            <person name="Castanera R."/>
            <person name="Culley D."/>
            <person name="Daum C."/>
            <person name="Ezra D."/>
            <person name="Gonzalez J."/>
            <person name="Henrissat B."/>
            <person name="Kuo A."/>
            <person name="Liang C."/>
            <person name="Lipzen A."/>
            <person name="Lutzoni F."/>
            <person name="Magnuson J."/>
            <person name="Mondo S."/>
            <person name="Nolan M."/>
            <person name="Ohm R."/>
            <person name="Pangilinan J."/>
            <person name="Park H.-J."/>
            <person name="Ramirez L."/>
            <person name="Alfaro M."/>
            <person name="Sun H."/>
            <person name="Tritt A."/>
            <person name="Yoshinaga Y."/>
            <person name="Zwiers L.-H."/>
            <person name="Turgeon B."/>
            <person name="Goodwin S."/>
            <person name="Spatafora J."/>
            <person name="Crous P."/>
            <person name="Grigoriev I."/>
        </authorList>
    </citation>
    <scope>NUCLEOTIDE SEQUENCE</scope>
    <source>
        <strain evidence="2">CBS 125425</strain>
    </source>
</reference>
<dbReference type="AlphaFoldDB" id="A0A9P4QJG0"/>
<evidence type="ECO:0000256" key="1">
    <source>
        <dbReference type="SAM" id="MobiDB-lite"/>
    </source>
</evidence>